<keyword evidence="1" id="KW-0547">Nucleotide-binding</keyword>
<evidence type="ECO:0000313" key="5">
    <source>
        <dbReference type="Proteomes" id="UP000054560"/>
    </source>
</evidence>
<evidence type="ECO:0000313" key="4">
    <source>
        <dbReference type="EMBL" id="KNC78765.1"/>
    </source>
</evidence>
<evidence type="ECO:0000256" key="1">
    <source>
        <dbReference type="PROSITE-ProRule" id="PRU10141"/>
    </source>
</evidence>
<dbReference type="GO" id="GO:0004672">
    <property type="term" value="F:protein kinase activity"/>
    <property type="evidence" value="ECO:0007669"/>
    <property type="project" value="InterPro"/>
</dbReference>
<dbReference type="InterPro" id="IPR011009">
    <property type="entry name" value="Kinase-like_dom_sf"/>
</dbReference>
<gene>
    <name evidence="4" type="ORF">SARC_08806</name>
</gene>
<feature type="non-terminal residue" evidence="4">
    <location>
        <position position="88"/>
    </location>
</feature>
<evidence type="ECO:0000256" key="2">
    <source>
        <dbReference type="SAM" id="MobiDB-lite"/>
    </source>
</evidence>
<protein>
    <recommendedName>
        <fullName evidence="3">Protein kinase domain-containing protein</fullName>
    </recommendedName>
</protein>
<feature type="domain" description="Protein kinase" evidence="3">
    <location>
        <begin position="55"/>
        <end position="88"/>
    </location>
</feature>
<sequence>MYRKLRTNRRIRQKNGPNCGSGASKPCEQTDMCPTRNDLLALKRMVTKGRLEDSFVVGGVIGQGGFSTVRVAKDKRTNKKVAIKYVAK</sequence>
<dbReference type="InterPro" id="IPR000719">
    <property type="entry name" value="Prot_kinase_dom"/>
</dbReference>
<feature type="region of interest" description="Disordered" evidence="2">
    <location>
        <begin position="1"/>
        <end position="26"/>
    </location>
</feature>
<dbReference type="Gene3D" id="3.30.200.20">
    <property type="entry name" value="Phosphorylase Kinase, domain 1"/>
    <property type="match status" value="1"/>
</dbReference>
<dbReference type="EMBL" id="KQ242427">
    <property type="protein sequence ID" value="KNC78765.1"/>
    <property type="molecule type" value="Genomic_DNA"/>
</dbReference>
<keyword evidence="1" id="KW-0067">ATP-binding</keyword>
<dbReference type="PROSITE" id="PS50011">
    <property type="entry name" value="PROTEIN_KINASE_DOM"/>
    <property type="match status" value="1"/>
</dbReference>
<reference evidence="4 5" key="1">
    <citation type="submission" date="2011-02" db="EMBL/GenBank/DDBJ databases">
        <title>The Genome Sequence of Sphaeroforma arctica JP610.</title>
        <authorList>
            <consortium name="The Broad Institute Genome Sequencing Platform"/>
            <person name="Russ C."/>
            <person name="Cuomo C."/>
            <person name="Young S.K."/>
            <person name="Zeng Q."/>
            <person name="Gargeya S."/>
            <person name="Alvarado L."/>
            <person name="Berlin A."/>
            <person name="Chapman S.B."/>
            <person name="Chen Z."/>
            <person name="Freedman E."/>
            <person name="Gellesch M."/>
            <person name="Goldberg J."/>
            <person name="Griggs A."/>
            <person name="Gujja S."/>
            <person name="Heilman E."/>
            <person name="Heiman D."/>
            <person name="Howarth C."/>
            <person name="Mehta T."/>
            <person name="Neiman D."/>
            <person name="Pearson M."/>
            <person name="Roberts A."/>
            <person name="Saif S."/>
            <person name="Shea T."/>
            <person name="Shenoy N."/>
            <person name="Sisk P."/>
            <person name="Stolte C."/>
            <person name="Sykes S."/>
            <person name="White J."/>
            <person name="Yandava C."/>
            <person name="Burger G."/>
            <person name="Gray M.W."/>
            <person name="Holland P.W.H."/>
            <person name="King N."/>
            <person name="Lang F.B.F."/>
            <person name="Roger A.J."/>
            <person name="Ruiz-Trillo I."/>
            <person name="Haas B."/>
            <person name="Nusbaum C."/>
            <person name="Birren B."/>
        </authorList>
    </citation>
    <scope>NUCLEOTIDE SEQUENCE [LARGE SCALE GENOMIC DNA]</scope>
    <source>
        <strain evidence="4 5">JP610</strain>
    </source>
</reference>
<organism evidence="4 5">
    <name type="scientific">Sphaeroforma arctica JP610</name>
    <dbReference type="NCBI Taxonomy" id="667725"/>
    <lineage>
        <taxon>Eukaryota</taxon>
        <taxon>Ichthyosporea</taxon>
        <taxon>Ichthyophonida</taxon>
        <taxon>Sphaeroforma</taxon>
    </lineage>
</organism>
<dbReference type="Proteomes" id="UP000054560">
    <property type="component" value="Unassembled WGS sequence"/>
</dbReference>
<dbReference type="GeneID" id="25909310"/>
<dbReference type="GO" id="GO:0005524">
    <property type="term" value="F:ATP binding"/>
    <property type="evidence" value="ECO:0007669"/>
    <property type="project" value="UniProtKB-UniRule"/>
</dbReference>
<feature type="binding site" evidence="1">
    <location>
        <position position="88"/>
    </location>
    <ligand>
        <name>ATP</name>
        <dbReference type="ChEBI" id="CHEBI:30616"/>
    </ligand>
</feature>
<accession>A0A0L0FPM5</accession>
<evidence type="ECO:0000259" key="3">
    <source>
        <dbReference type="PROSITE" id="PS50011"/>
    </source>
</evidence>
<dbReference type="SUPFAM" id="SSF56112">
    <property type="entry name" value="Protein kinase-like (PK-like)"/>
    <property type="match status" value="1"/>
</dbReference>
<dbReference type="RefSeq" id="XP_014152667.1">
    <property type="nucleotide sequence ID" value="XM_014297192.1"/>
</dbReference>
<dbReference type="InterPro" id="IPR017441">
    <property type="entry name" value="Protein_kinase_ATP_BS"/>
</dbReference>
<name>A0A0L0FPM5_9EUKA</name>
<feature type="compositionally biased region" description="Basic residues" evidence="2">
    <location>
        <begin position="1"/>
        <end position="13"/>
    </location>
</feature>
<proteinExistence type="predicted"/>
<keyword evidence="5" id="KW-1185">Reference proteome</keyword>
<dbReference type="PROSITE" id="PS00107">
    <property type="entry name" value="PROTEIN_KINASE_ATP"/>
    <property type="match status" value="1"/>
</dbReference>
<dbReference type="AlphaFoldDB" id="A0A0L0FPM5"/>